<keyword evidence="8 14" id="KW-0808">Transferase</keyword>
<feature type="binding site" evidence="14">
    <location>
        <position position="285"/>
    </location>
    <ligand>
        <name>S-adenosyl-L-methionine</name>
        <dbReference type="ChEBI" id="CHEBI:59789"/>
    </ligand>
</feature>
<feature type="domain" description="SAM-dependent MTase RsmB/NOP-type" evidence="15">
    <location>
        <begin position="172"/>
        <end position="446"/>
    </location>
</feature>
<dbReference type="FunFam" id="3.40.50.150:FF:000022">
    <property type="entry name" value="Ribosomal RNA small subunit methyltransferase B"/>
    <property type="match status" value="1"/>
</dbReference>
<dbReference type="EMBL" id="FNIL01000001">
    <property type="protein sequence ID" value="SDN26280.1"/>
    <property type="molecule type" value="Genomic_DNA"/>
</dbReference>
<evidence type="ECO:0000256" key="14">
    <source>
        <dbReference type="PROSITE-ProRule" id="PRU01023"/>
    </source>
</evidence>
<evidence type="ECO:0000259" key="15">
    <source>
        <dbReference type="PROSITE" id="PS51686"/>
    </source>
</evidence>
<keyword evidence="5" id="KW-0963">Cytoplasm</keyword>
<dbReference type="Gene3D" id="3.40.50.150">
    <property type="entry name" value="Vaccinia Virus protein VP39"/>
    <property type="match status" value="1"/>
</dbReference>
<comment type="subcellular location">
    <subcellularLocation>
        <location evidence="2">Cytoplasm</location>
    </subcellularLocation>
</comment>
<evidence type="ECO:0000256" key="8">
    <source>
        <dbReference type="ARBA" id="ARBA00022679"/>
    </source>
</evidence>
<dbReference type="STRING" id="745820.SAMN04488053_101286"/>
<evidence type="ECO:0000256" key="3">
    <source>
        <dbReference type="ARBA" id="ARBA00007494"/>
    </source>
</evidence>
<dbReference type="GO" id="GO:0006355">
    <property type="term" value="P:regulation of DNA-templated transcription"/>
    <property type="evidence" value="ECO:0007669"/>
    <property type="project" value="InterPro"/>
</dbReference>
<sequence>MNKNSNVREAALDALLKIEKNQAYSNLLLNDIINKKSLSAIDVPLFTQIVYGTIQQKKKLDFILESYSKKPLEKLESWVVTLLRLSLFQLMFLDRVPDHAVLNEAVNIAKKRGHKGIAGLVNGMLRTYLREGSPSFEAIKDPVKRLAVETSHPEWMIARWTKHYGREQAAAIAEANNEAPVTSVRINEISAKKSSVIKELEAEGLSVEESPLLSNALRVRNGSAAATAAFREGRISIQDEGSMLVGMAVSPQKGETILDSCAAPGGKTTHIAELLNNTGTVYSMDLHDHKVKLISEQVQRLHLNNVITQTGDARKVEDLPLFDRILIDAPCSGLGVIQRKPDMKWSKKEEDITRLVQIQADIMDHIWKFLKPGGELIYSTCTIDYEENDSQINRFLEAHKDAAPNLKLMEKFPANLVEHFDSKNTLQLLPGKYGTDGFFIASLLKTSE</sequence>
<keyword evidence="17" id="KW-1185">Reference proteome</keyword>
<feature type="binding site" evidence="14">
    <location>
        <begin position="261"/>
        <end position="267"/>
    </location>
    <ligand>
        <name>S-adenosyl-L-methionine</name>
        <dbReference type="ChEBI" id="CHEBI:59789"/>
    </ligand>
</feature>
<dbReference type="Gene3D" id="3.30.70.1170">
    <property type="entry name" value="Sun protein, domain 3"/>
    <property type="match status" value="1"/>
</dbReference>
<comment type="similarity">
    <text evidence="3 14">Belongs to the class I-like SAM-binding methyltransferase superfamily. RsmB/NOP family.</text>
</comment>
<evidence type="ECO:0000256" key="13">
    <source>
        <dbReference type="ARBA" id="ARBA00047283"/>
    </source>
</evidence>
<dbReference type="Pfam" id="PF22458">
    <property type="entry name" value="RsmF-B_ferredox"/>
    <property type="match status" value="1"/>
</dbReference>
<evidence type="ECO:0000256" key="1">
    <source>
        <dbReference type="ARBA" id="ARBA00002724"/>
    </source>
</evidence>
<evidence type="ECO:0000256" key="10">
    <source>
        <dbReference type="ARBA" id="ARBA00022884"/>
    </source>
</evidence>
<dbReference type="InterPro" id="IPR049560">
    <property type="entry name" value="MeTrfase_RsmB-F_NOP2_cat"/>
</dbReference>
<protein>
    <recommendedName>
        <fullName evidence="4">16S rRNA (cytosine(967)-C(5))-methyltransferase</fullName>
        <ecNumber evidence="4">2.1.1.176</ecNumber>
    </recommendedName>
    <alternativeName>
        <fullName evidence="11">16S rRNA m5C967 methyltransferase</fullName>
    </alternativeName>
    <alternativeName>
        <fullName evidence="12">rRNA (cytosine-C(5)-)-methyltransferase RsmB</fullName>
    </alternativeName>
</protein>
<evidence type="ECO:0000256" key="6">
    <source>
        <dbReference type="ARBA" id="ARBA00022552"/>
    </source>
</evidence>
<dbReference type="InterPro" id="IPR001678">
    <property type="entry name" value="MeTrfase_RsmB-F_NOP2_dom"/>
</dbReference>
<feature type="binding site" evidence="14">
    <location>
        <position position="312"/>
    </location>
    <ligand>
        <name>S-adenosyl-L-methionine</name>
        <dbReference type="ChEBI" id="CHEBI:59789"/>
    </ligand>
</feature>
<dbReference type="Pfam" id="PF01029">
    <property type="entry name" value="NusB"/>
    <property type="match status" value="1"/>
</dbReference>
<evidence type="ECO:0000256" key="12">
    <source>
        <dbReference type="ARBA" id="ARBA00031088"/>
    </source>
</evidence>
<dbReference type="InterPro" id="IPR004573">
    <property type="entry name" value="rRNA_ssu_MeTfrase_B"/>
</dbReference>
<keyword evidence="7 14" id="KW-0489">Methyltransferase</keyword>
<dbReference type="GO" id="GO:0003723">
    <property type="term" value="F:RNA binding"/>
    <property type="evidence" value="ECO:0007669"/>
    <property type="project" value="UniProtKB-UniRule"/>
</dbReference>
<dbReference type="InterPro" id="IPR006027">
    <property type="entry name" value="NusB_RsmB_TIM44"/>
</dbReference>
<dbReference type="GO" id="GO:0005737">
    <property type="term" value="C:cytoplasm"/>
    <property type="evidence" value="ECO:0007669"/>
    <property type="project" value="UniProtKB-SubCell"/>
</dbReference>
<reference evidence="17" key="1">
    <citation type="submission" date="2016-10" db="EMBL/GenBank/DDBJ databases">
        <authorList>
            <person name="Varghese N."/>
            <person name="Submissions S."/>
        </authorList>
    </citation>
    <scope>NUCLEOTIDE SEQUENCE [LARGE SCALE GENOMIC DNA]</scope>
    <source>
        <strain evidence="17">CGMCC 1.10369</strain>
    </source>
</reference>
<dbReference type="NCBIfam" id="TIGR00563">
    <property type="entry name" value="rsmB"/>
    <property type="match status" value="1"/>
</dbReference>
<comment type="catalytic activity">
    <reaction evidence="13">
        <text>cytidine(967) in 16S rRNA + S-adenosyl-L-methionine = 5-methylcytidine(967) in 16S rRNA + S-adenosyl-L-homocysteine + H(+)</text>
        <dbReference type="Rhea" id="RHEA:42748"/>
        <dbReference type="Rhea" id="RHEA-COMP:10219"/>
        <dbReference type="Rhea" id="RHEA-COMP:10220"/>
        <dbReference type="ChEBI" id="CHEBI:15378"/>
        <dbReference type="ChEBI" id="CHEBI:57856"/>
        <dbReference type="ChEBI" id="CHEBI:59789"/>
        <dbReference type="ChEBI" id="CHEBI:74483"/>
        <dbReference type="ChEBI" id="CHEBI:82748"/>
        <dbReference type="EC" id="2.1.1.176"/>
    </reaction>
</comment>
<gene>
    <name evidence="16" type="ORF">SAMN04488053_101286</name>
</gene>
<dbReference type="PROSITE" id="PS01153">
    <property type="entry name" value="NOL1_NOP2_SUN"/>
    <property type="match status" value="1"/>
</dbReference>
<name>A0A1G9ZY90_9BACI</name>
<dbReference type="Pfam" id="PF01189">
    <property type="entry name" value="Methyltr_RsmB-F"/>
    <property type="match status" value="1"/>
</dbReference>
<dbReference type="FunFam" id="1.10.940.10:FF:000006">
    <property type="entry name" value="16S rRNA (Cytosine(967)-C(5))-methyltransferase RsmB"/>
    <property type="match status" value="1"/>
</dbReference>
<dbReference type="InterPro" id="IPR035926">
    <property type="entry name" value="NusB-like_sf"/>
</dbReference>
<dbReference type="InterPro" id="IPR054728">
    <property type="entry name" value="RsmB-like_ferredoxin"/>
</dbReference>
<feature type="active site" description="Nucleophile" evidence="14">
    <location>
        <position position="381"/>
    </location>
</feature>
<dbReference type="SUPFAM" id="SSF53335">
    <property type="entry name" value="S-adenosyl-L-methionine-dependent methyltransferases"/>
    <property type="match status" value="1"/>
</dbReference>
<evidence type="ECO:0000256" key="11">
    <source>
        <dbReference type="ARBA" id="ARBA00030399"/>
    </source>
</evidence>
<dbReference type="AlphaFoldDB" id="A0A1G9ZY90"/>
<evidence type="ECO:0000313" key="16">
    <source>
        <dbReference type="EMBL" id="SDN26280.1"/>
    </source>
</evidence>
<dbReference type="InterPro" id="IPR018314">
    <property type="entry name" value="RsmB/NOL1/NOP2-like_CS"/>
</dbReference>
<feature type="binding site" evidence="14">
    <location>
        <position position="328"/>
    </location>
    <ligand>
        <name>S-adenosyl-L-methionine</name>
        <dbReference type="ChEBI" id="CHEBI:59789"/>
    </ligand>
</feature>
<dbReference type="PROSITE" id="PS51686">
    <property type="entry name" value="SAM_MT_RSMB_NOP"/>
    <property type="match status" value="1"/>
</dbReference>
<keyword evidence="10 14" id="KW-0694">RNA-binding</keyword>
<evidence type="ECO:0000256" key="9">
    <source>
        <dbReference type="ARBA" id="ARBA00022691"/>
    </source>
</evidence>
<evidence type="ECO:0000313" key="17">
    <source>
        <dbReference type="Proteomes" id="UP000198778"/>
    </source>
</evidence>
<dbReference type="Proteomes" id="UP000198778">
    <property type="component" value="Unassembled WGS sequence"/>
</dbReference>
<evidence type="ECO:0000256" key="2">
    <source>
        <dbReference type="ARBA" id="ARBA00004496"/>
    </source>
</evidence>
<proteinExistence type="inferred from homology"/>
<dbReference type="SUPFAM" id="SSF48013">
    <property type="entry name" value="NusB-like"/>
    <property type="match status" value="1"/>
</dbReference>
<dbReference type="InterPro" id="IPR023267">
    <property type="entry name" value="RCMT"/>
</dbReference>
<keyword evidence="6" id="KW-0698">rRNA processing</keyword>
<evidence type="ECO:0000256" key="4">
    <source>
        <dbReference type="ARBA" id="ARBA00012140"/>
    </source>
</evidence>
<evidence type="ECO:0000256" key="7">
    <source>
        <dbReference type="ARBA" id="ARBA00022603"/>
    </source>
</evidence>
<dbReference type="OrthoDB" id="9810297at2"/>
<dbReference type="PRINTS" id="PR02008">
    <property type="entry name" value="RCMTFAMILY"/>
</dbReference>
<dbReference type="GO" id="GO:0008649">
    <property type="term" value="F:rRNA methyltransferase activity"/>
    <property type="evidence" value="ECO:0007669"/>
    <property type="project" value="InterPro"/>
</dbReference>
<dbReference type="RefSeq" id="WP_090839853.1">
    <property type="nucleotide sequence ID" value="NZ_FNIL01000001.1"/>
</dbReference>
<dbReference type="PANTHER" id="PTHR22807:SF53">
    <property type="entry name" value="RIBOSOMAL RNA SMALL SUBUNIT METHYLTRANSFERASE B-RELATED"/>
    <property type="match status" value="1"/>
</dbReference>
<accession>A0A1G9ZY90</accession>
<dbReference type="PANTHER" id="PTHR22807">
    <property type="entry name" value="NOP2 YEAST -RELATED NOL1/NOP2/FMU SUN DOMAIN-CONTAINING"/>
    <property type="match status" value="1"/>
</dbReference>
<dbReference type="InterPro" id="IPR029063">
    <property type="entry name" value="SAM-dependent_MTases_sf"/>
</dbReference>
<dbReference type="Gene3D" id="1.10.940.10">
    <property type="entry name" value="NusB-like"/>
    <property type="match status" value="1"/>
</dbReference>
<dbReference type="EC" id="2.1.1.176" evidence="4"/>
<keyword evidence="9 14" id="KW-0949">S-adenosyl-L-methionine</keyword>
<dbReference type="CDD" id="cd02440">
    <property type="entry name" value="AdoMet_MTases"/>
    <property type="match status" value="1"/>
</dbReference>
<evidence type="ECO:0000256" key="5">
    <source>
        <dbReference type="ARBA" id="ARBA00022490"/>
    </source>
</evidence>
<comment type="function">
    <text evidence="1">Specifically methylates the cytosine at position 967 (m5C967) of 16S rRNA.</text>
</comment>
<dbReference type="NCBIfam" id="NF011494">
    <property type="entry name" value="PRK14902.1"/>
    <property type="match status" value="1"/>
</dbReference>
<organism evidence="16 17">
    <name type="scientific">Alkalicoccus daliensis</name>
    <dbReference type="NCBI Taxonomy" id="745820"/>
    <lineage>
        <taxon>Bacteria</taxon>
        <taxon>Bacillati</taxon>
        <taxon>Bacillota</taxon>
        <taxon>Bacilli</taxon>
        <taxon>Bacillales</taxon>
        <taxon>Bacillaceae</taxon>
        <taxon>Alkalicoccus</taxon>
    </lineage>
</organism>
<dbReference type="FunFam" id="3.30.70.1170:FF:000003">
    <property type="entry name" value="16S rRNA (Cytosine(967)-C(5))-methyltransferase RsmB"/>
    <property type="match status" value="1"/>
</dbReference>